<sequence length="208" mass="21231">MWTVIVPVKPASVGKSRLGADPGLVRAIALDTIDAALAARRVDRVLVVTSDLSLETAADLVAEPAPAGLAAAIATGLRAADPDAPRAVLLGDLPSLRSGDLDDALHRAEAVPTGFVADRERTGTTLVTARAGVELRHAFGADSARRHRELGVAEIVPAAGSTLPLDIDTAEHLAATPGLGRRTSAALAGPGDLVDDDAGIGRSRRSGR</sequence>
<keyword evidence="4" id="KW-0342">GTP-binding</keyword>
<dbReference type="PANTHER" id="PTHR40392">
    <property type="entry name" value="2-PHOSPHO-L-LACTATE GUANYLYLTRANSFERASE"/>
    <property type="match status" value="1"/>
</dbReference>
<dbReference type="Gene3D" id="3.90.550.10">
    <property type="entry name" value="Spore Coat Polysaccharide Biosynthesis Protein SpsA, Chain A"/>
    <property type="match status" value="1"/>
</dbReference>
<evidence type="ECO:0000256" key="5">
    <source>
        <dbReference type="SAM" id="MobiDB-lite"/>
    </source>
</evidence>
<dbReference type="PANTHER" id="PTHR40392:SF1">
    <property type="entry name" value="2-PHOSPHO-L-LACTATE GUANYLYLTRANSFERASE"/>
    <property type="match status" value="1"/>
</dbReference>
<dbReference type="InterPro" id="IPR002835">
    <property type="entry name" value="CofC"/>
</dbReference>
<feature type="region of interest" description="Disordered" evidence="5">
    <location>
        <begin position="181"/>
        <end position="208"/>
    </location>
</feature>
<dbReference type="InterPro" id="IPR025877">
    <property type="entry name" value="MobA-like_NTP_Trfase"/>
</dbReference>
<keyword evidence="2" id="KW-0548">Nucleotidyltransferase</keyword>
<keyword evidence="8" id="KW-1185">Reference proteome</keyword>
<reference evidence="8" key="1">
    <citation type="journal article" date="2019" name="Int. J. Syst. Evol. Microbiol.">
        <title>The Global Catalogue of Microorganisms (GCM) 10K type strain sequencing project: providing services to taxonomists for standard genome sequencing and annotation.</title>
        <authorList>
            <consortium name="The Broad Institute Genomics Platform"/>
            <consortium name="The Broad Institute Genome Sequencing Center for Infectious Disease"/>
            <person name="Wu L."/>
            <person name="Ma J."/>
        </authorList>
    </citation>
    <scope>NUCLEOTIDE SEQUENCE [LARGE SCALE GENOMIC DNA]</scope>
    <source>
        <strain evidence="8">NBRC 108894</strain>
    </source>
</reference>
<dbReference type="Pfam" id="PF12804">
    <property type="entry name" value="NTP_transf_3"/>
    <property type="match status" value="1"/>
</dbReference>
<evidence type="ECO:0000256" key="3">
    <source>
        <dbReference type="ARBA" id="ARBA00022741"/>
    </source>
</evidence>
<dbReference type="RefSeq" id="WP_284253023.1">
    <property type="nucleotide sequence ID" value="NZ_BAAAQO010000003.1"/>
</dbReference>
<evidence type="ECO:0000256" key="2">
    <source>
        <dbReference type="ARBA" id="ARBA00022695"/>
    </source>
</evidence>
<keyword evidence="1" id="KW-0808">Transferase</keyword>
<protein>
    <recommendedName>
        <fullName evidence="6">MobA-like NTP transferase domain-containing protein</fullName>
    </recommendedName>
</protein>
<gene>
    <name evidence="7" type="ORF">GCM10025881_08240</name>
</gene>
<feature type="domain" description="MobA-like NTP transferase" evidence="6">
    <location>
        <begin position="35"/>
        <end position="138"/>
    </location>
</feature>
<dbReference type="EMBL" id="BSVB01000001">
    <property type="protein sequence ID" value="GMA94000.1"/>
    <property type="molecule type" value="Genomic_DNA"/>
</dbReference>
<comment type="caution">
    <text evidence="7">The sequence shown here is derived from an EMBL/GenBank/DDBJ whole genome shotgun (WGS) entry which is preliminary data.</text>
</comment>
<dbReference type="InterPro" id="IPR029044">
    <property type="entry name" value="Nucleotide-diphossugar_trans"/>
</dbReference>
<evidence type="ECO:0000256" key="4">
    <source>
        <dbReference type="ARBA" id="ARBA00023134"/>
    </source>
</evidence>
<keyword evidence="3" id="KW-0547">Nucleotide-binding</keyword>
<organism evidence="7 8">
    <name type="scientific">Pseudolysinimonas kribbensis</name>
    <dbReference type="NCBI Taxonomy" id="433641"/>
    <lineage>
        <taxon>Bacteria</taxon>
        <taxon>Bacillati</taxon>
        <taxon>Actinomycetota</taxon>
        <taxon>Actinomycetes</taxon>
        <taxon>Micrococcales</taxon>
        <taxon>Microbacteriaceae</taxon>
        <taxon>Pseudolysinimonas</taxon>
    </lineage>
</organism>
<evidence type="ECO:0000256" key="1">
    <source>
        <dbReference type="ARBA" id="ARBA00022679"/>
    </source>
</evidence>
<evidence type="ECO:0000259" key="6">
    <source>
        <dbReference type="Pfam" id="PF12804"/>
    </source>
</evidence>
<name>A0ABQ6K4I7_9MICO</name>
<evidence type="ECO:0000313" key="8">
    <source>
        <dbReference type="Proteomes" id="UP001157034"/>
    </source>
</evidence>
<dbReference type="SUPFAM" id="SSF53448">
    <property type="entry name" value="Nucleotide-diphospho-sugar transferases"/>
    <property type="match status" value="1"/>
</dbReference>
<accession>A0ABQ6K4I7</accession>
<dbReference type="Proteomes" id="UP001157034">
    <property type="component" value="Unassembled WGS sequence"/>
</dbReference>
<evidence type="ECO:0000313" key="7">
    <source>
        <dbReference type="EMBL" id="GMA94000.1"/>
    </source>
</evidence>
<proteinExistence type="predicted"/>